<dbReference type="KEGG" id="tse:THMIRHAS_02020"/>
<accession>A0A6F8PRU3</accession>
<protein>
    <submittedName>
        <fullName evidence="2">Uncharacterized protein</fullName>
    </submittedName>
</protein>
<dbReference type="EMBL" id="AP021889">
    <property type="protein sequence ID" value="BBP44829.1"/>
    <property type="molecule type" value="Genomic_DNA"/>
</dbReference>
<keyword evidence="3" id="KW-1185">Reference proteome</keyword>
<gene>
    <name evidence="2" type="ORF">THMIRHAS_02020</name>
</gene>
<evidence type="ECO:0000313" key="2">
    <source>
        <dbReference type="EMBL" id="BBP44829.1"/>
    </source>
</evidence>
<dbReference type="AlphaFoldDB" id="A0A6F8PRU3"/>
<keyword evidence="1" id="KW-0812">Transmembrane</keyword>
<name>A0A6F8PRU3_9GAMM</name>
<sequence length="215" mass="24118">MASKKRPLPMFWLVFIASMVIFALMLLIQPQRDATAEAHLPWNAKFAADGQLHALGLVVGQSSVNDAVKLYGKDVELKMFTDLDESNKTVEAYFPVMYIGSIKAALAMQIIVPEEQLQQTFNNGKKIVMSSSGGREIELYNQDKIALMSLPVSSITLIPRKHLTERAIQMRFGEPSRKETQSDGLQHWFFDSLGLEMILDPEGPEALQYTNQSAR</sequence>
<organism evidence="2 3">
    <name type="scientific">Thiosulfatimonas sediminis</name>
    <dbReference type="NCBI Taxonomy" id="2675054"/>
    <lineage>
        <taxon>Bacteria</taxon>
        <taxon>Pseudomonadati</taxon>
        <taxon>Pseudomonadota</taxon>
        <taxon>Gammaproteobacteria</taxon>
        <taxon>Thiotrichales</taxon>
        <taxon>Piscirickettsiaceae</taxon>
        <taxon>Thiosulfatimonas</taxon>
    </lineage>
</organism>
<evidence type="ECO:0000313" key="3">
    <source>
        <dbReference type="Proteomes" id="UP000501726"/>
    </source>
</evidence>
<feature type="transmembrane region" description="Helical" evidence="1">
    <location>
        <begin position="7"/>
        <end position="28"/>
    </location>
</feature>
<evidence type="ECO:0000256" key="1">
    <source>
        <dbReference type="SAM" id="Phobius"/>
    </source>
</evidence>
<dbReference type="Proteomes" id="UP000501726">
    <property type="component" value="Chromosome"/>
</dbReference>
<keyword evidence="1" id="KW-1133">Transmembrane helix</keyword>
<reference evidence="3" key="1">
    <citation type="submission" date="2019-11" db="EMBL/GenBank/DDBJ databases">
        <title>Isolation and characterization of two novel species in the genus Thiomicrorhabdus.</title>
        <authorList>
            <person name="Mochizuki J."/>
            <person name="Kojima H."/>
            <person name="Fukui M."/>
        </authorList>
    </citation>
    <scope>NUCLEOTIDE SEQUENCE [LARGE SCALE GENOMIC DNA]</scope>
    <source>
        <strain evidence="3">aks77</strain>
    </source>
</reference>
<proteinExistence type="predicted"/>
<keyword evidence="1" id="KW-0472">Membrane</keyword>
<dbReference type="RefSeq" id="WP_173269524.1">
    <property type="nucleotide sequence ID" value="NZ_AP021889.1"/>
</dbReference>